<evidence type="ECO:0000313" key="5">
    <source>
        <dbReference type="EMBL" id="AGG87607.1"/>
    </source>
</evidence>
<dbReference type="eggNOG" id="COG0457">
    <property type="taxonomic scope" value="Bacteria"/>
</dbReference>
<feature type="signal peptide" evidence="4">
    <location>
        <begin position="1"/>
        <end position="18"/>
    </location>
</feature>
<protein>
    <submittedName>
        <fullName evidence="5">Tetratricopeptide repeat protein</fullName>
    </submittedName>
</protein>
<keyword evidence="6" id="KW-1185">Reference proteome</keyword>
<organism evidence="5 6">
    <name type="scientific">Rhodanobacter denitrificans</name>
    <dbReference type="NCBI Taxonomy" id="666685"/>
    <lineage>
        <taxon>Bacteria</taxon>
        <taxon>Pseudomonadati</taxon>
        <taxon>Pseudomonadota</taxon>
        <taxon>Gammaproteobacteria</taxon>
        <taxon>Lysobacterales</taxon>
        <taxon>Rhodanobacteraceae</taxon>
        <taxon>Rhodanobacter</taxon>
    </lineage>
</organism>
<dbReference type="SMART" id="SM00028">
    <property type="entry name" value="TPR"/>
    <property type="match status" value="4"/>
</dbReference>
<dbReference type="HOGENOM" id="CLU_056368_0_0_6"/>
<dbReference type="GO" id="GO:0055087">
    <property type="term" value="C:Ski complex"/>
    <property type="evidence" value="ECO:0007669"/>
    <property type="project" value="InterPro"/>
</dbReference>
<dbReference type="InterPro" id="IPR011990">
    <property type="entry name" value="TPR-like_helical_dom_sf"/>
</dbReference>
<gene>
    <name evidence="5" type="ORF">R2APBS1_0436</name>
</gene>
<dbReference type="PROSITE" id="PS50005">
    <property type="entry name" value="TPR"/>
    <property type="match status" value="1"/>
</dbReference>
<dbReference type="SUPFAM" id="SSF48452">
    <property type="entry name" value="TPR-like"/>
    <property type="match status" value="1"/>
</dbReference>
<dbReference type="Proteomes" id="UP000011859">
    <property type="component" value="Chromosome"/>
</dbReference>
<dbReference type="STRING" id="666685.R2APBS1_0436"/>
<accession>M4NCS6</accession>
<feature type="chain" id="PRO_5004056082" evidence="4">
    <location>
        <begin position="19"/>
        <end position="362"/>
    </location>
</feature>
<feature type="repeat" description="TPR" evidence="3">
    <location>
        <begin position="222"/>
        <end position="255"/>
    </location>
</feature>
<dbReference type="Gene3D" id="1.25.40.10">
    <property type="entry name" value="Tetratricopeptide repeat domain"/>
    <property type="match status" value="2"/>
</dbReference>
<dbReference type="Pfam" id="PF07719">
    <property type="entry name" value="TPR_2"/>
    <property type="match status" value="1"/>
</dbReference>
<dbReference type="EMBL" id="CP003470">
    <property type="protein sequence ID" value="AGG87607.1"/>
    <property type="molecule type" value="Genomic_DNA"/>
</dbReference>
<reference evidence="5 6" key="1">
    <citation type="submission" date="2012-04" db="EMBL/GenBank/DDBJ databases">
        <title>Complete genome of Rhodanobacter sp. 2APBS1.</title>
        <authorList>
            <consortium name="US DOE Joint Genome Institute"/>
            <person name="Huntemann M."/>
            <person name="Wei C.-L."/>
            <person name="Han J."/>
            <person name="Detter J.C."/>
            <person name="Han C."/>
            <person name="Tapia R."/>
            <person name="Munk A.C.C."/>
            <person name="Chen A."/>
            <person name="Krypides N."/>
            <person name="Mavromatis K."/>
            <person name="Markowitz V."/>
            <person name="Szeto E."/>
            <person name="Ivanova N."/>
            <person name="Mikhailova N."/>
            <person name="Ovchinnikova G."/>
            <person name="Pagani I."/>
            <person name="Pati A."/>
            <person name="Goodwin L."/>
            <person name="Peters L."/>
            <person name="Pitluck S."/>
            <person name="Woyke T."/>
            <person name="Prakash O."/>
            <person name="Elkins J."/>
            <person name="Brown S."/>
            <person name="Palumbo A."/>
            <person name="Hemme C."/>
            <person name="Zhou J."/>
            <person name="Watson D."/>
            <person name="Jardine P."/>
            <person name="Kostka J."/>
            <person name="Green S."/>
        </authorList>
    </citation>
    <scope>NUCLEOTIDE SEQUENCE [LARGE SCALE GENOMIC DNA]</scope>
    <source>
        <strain evidence="5 6">2APBS1</strain>
    </source>
</reference>
<evidence type="ECO:0000256" key="1">
    <source>
        <dbReference type="ARBA" id="ARBA00022737"/>
    </source>
</evidence>
<evidence type="ECO:0000313" key="6">
    <source>
        <dbReference type="Proteomes" id="UP000011859"/>
    </source>
</evidence>
<dbReference type="InterPro" id="IPR019734">
    <property type="entry name" value="TPR_rpt"/>
</dbReference>
<dbReference type="KEGG" id="rhd:R2APBS1_0436"/>
<keyword evidence="4" id="KW-0732">Signal</keyword>
<keyword evidence="1" id="KW-0677">Repeat</keyword>
<evidence type="ECO:0000256" key="3">
    <source>
        <dbReference type="PROSITE-ProRule" id="PRU00339"/>
    </source>
</evidence>
<dbReference type="PANTHER" id="PTHR15704">
    <property type="entry name" value="SUPERKILLER 3 PROTEIN-RELATED"/>
    <property type="match status" value="1"/>
</dbReference>
<name>M4NCS6_9GAMM</name>
<dbReference type="InterPro" id="IPR013105">
    <property type="entry name" value="TPR_2"/>
</dbReference>
<proteinExistence type="predicted"/>
<dbReference type="Pfam" id="PF14559">
    <property type="entry name" value="TPR_19"/>
    <property type="match status" value="1"/>
</dbReference>
<dbReference type="GO" id="GO:0006401">
    <property type="term" value="P:RNA catabolic process"/>
    <property type="evidence" value="ECO:0007669"/>
    <property type="project" value="InterPro"/>
</dbReference>
<sequence length="362" mass="39815" precursor="true">MVIWAYTAILTWSVAVPAAVTSVAPAPSMVPVVPVVPAVSPMPRPEQVMAVPPELRTQLQQQVIDASGSGRPRLERLVGFLFQKPGLGMAYSTDATLTIEQAYRTRKANCLTFTLLTVELARESGLQAYGQELDDIVAWRVGGDIVYRFNHVNAGINLGRARLTVDVAQDVVGARKPPERISDQRLLALYYNNRAVELFTEASPAAAAPYMAMALQLDPRHASTWANAGVLRLRQGDPQAAERAYLKALSLDPANAGALVNLMALYKGNGDEARRAIYALHLQKIQVKDPYFQFLQAEDDARQGDYAGAVQHYQQAIRLFDGDSRFYVGLAHAYRQLGEERRARRATDRAAALSRRSAGNRN</sequence>
<dbReference type="PANTHER" id="PTHR15704:SF7">
    <property type="entry name" value="SUPERKILLER COMPLEX PROTEIN 3"/>
    <property type="match status" value="1"/>
</dbReference>
<keyword evidence="2 3" id="KW-0802">TPR repeat</keyword>
<evidence type="ECO:0000256" key="4">
    <source>
        <dbReference type="SAM" id="SignalP"/>
    </source>
</evidence>
<dbReference type="AlphaFoldDB" id="M4NCS6"/>
<dbReference type="InterPro" id="IPR039226">
    <property type="entry name" value="Ski3/TTC37"/>
</dbReference>
<evidence type="ECO:0000256" key="2">
    <source>
        <dbReference type="ARBA" id="ARBA00022803"/>
    </source>
</evidence>